<evidence type="ECO:0000256" key="1">
    <source>
        <dbReference type="SAM" id="Phobius"/>
    </source>
</evidence>
<reference evidence="2 3" key="1">
    <citation type="journal article" date="2018" name="Sci. Rep.">
        <title>Rhizobium tumorigenes sp. nov., a novel plant tumorigenic bacterium isolated from cane gall tumors on thornless blackberry.</title>
        <authorList>
            <person name="Kuzmanovi N."/>
            <person name="Smalla K."/>
            <person name="Gronow S."/>
            <person name="PuBawska J."/>
        </authorList>
    </citation>
    <scope>NUCLEOTIDE SEQUENCE [LARGE SCALE GENOMIC DNA]</scope>
    <source>
        <strain evidence="2 3">CCBAU 85046</strain>
    </source>
</reference>
<organism evidence="2 3">
    <name type="scientific">Rhizobium tubonense</name>
    <dbReference type="NCBI Taxonomy" id="484088"/>
    <lineage>
        <taxon>Bacteria</taxon>
        <taxon>Pseudomonadati</taxon>
        <taxon>Pseudomonadota</taxon>
        <taxon>Alphaproteobacteria</taxon>
        <taxon>Hyphomicrobiales</taxon>
        <taxon>Rhizobiaceae</taxon>
        <taxon>Rhizobium/Agrobacterium group</taxon>
        <taxon>Rhizobium</taxon>
    </lineage>
</organism>
<protein>
    <submittedName>
        <fullName evidence="2">Uncharacterized protein</fullName>
    </submittedName>
</protein>
<dbReference type="Proteomes" id="UP000248925">
    <property type="component" value="Unassembled WGS sequence"/>
</dbReference>
<comment type="caution">
    <text evidence="2">The sequence shown here is derived from an EMBL/GenBank/DDBJ whole genome shotgun (WGS) entry which is preliminary data.</text>
</comment>
<proteinExistence type="predicted"/>
<keyword evidence="1" id="KW-1133">Transmembrane helix</keyword>
<sequence length="343" mass="37098">MAYFGSFVLTAGIPFVLGFAATGFWRRWGTLLPIGTVVVIVGAVQYSGALSGDGPGLPVGILLAWFFVLGAVCGSIASGTVLIGRGTEWKVLSPALIIPAILVVGFGSPMAFYFAEAMMRDAKMAPPPQRCFKRLYPARIAGVDLSLPAAPGISFFQTGSNRLFGMWHNPDLRTLCSQSADQTTEMRAMTFMLHESFWSTQDARELFCSRQHPEYPWAAMVCDPKAGSKLVLDKPGFVRVEVIDPASLNKGKAAAPPDFPMTASPDGSKIYRDGDDIAVLTPGGDRADCGRIGRDKYLQCDASGKLSDELAISYEFWADGDAIEQEMPRVAAAARDYFRSLVR</sequence>
<feature type="transmembrane region" description="Helical" evidence="1">
    <location>
        <begin position="62"/>
        <end position="83"/>
    </location>
</feature>
<evidence type="ECO:0000313" key="2">
    <source>
        <dbReference type="EMBL" id="PZM07437.1"/>
    </source>
</evidence>
<feature type="transmembrane region" description="Helical" evidence="1">
    <location>
        <begin position="7"/>
        <end position="25"/>
    </location>
</feature>
<name>A0A2W4C1S4_9HYPH</name>
<accession>A0A2W4C1S4</accession>
<keyword evidence="3" id="KW-1185">Reference proteome</keyword>
<dbReference type="RefSeq" id="WP_111164360.1">
    <property type="nucleotide sequence ID" value="NZ_PCDP01000083.1"/>
</dbReference>
<dbReference type="AlphaFoldDB" id="A0A2W4C1S4"/>
<feature type="transmembrane region" description="Helical" evidence="1">
    <location>
        <begin position="31"/>
        <end position="50"/>
    </location>
</feature>
<evidence type="ECO:0000313" key="3">
    <source>
        <dbReference type="Proteomes" id="UP000248925"/>
    </source>
</evidence>
<dbReference type="EMBL" id="PCDP01000083">
    <property type="protein sequence ID" value="PZM07437.1"/>
    <property type="molecule type" value="Genomic_DNA"/>
</dbReference>
<keyword evidence="1" id="KW-0472">Membrane</keyword>
<dbReference type="OrthoDB" id="9997598at2"/>
<feature type="transmembrane region" description="Helical" evidence="1">
    <location>
        <begin position="95"/>
        <end position="115"/>
    </location>
</feature>
<gene>
    <name evidence="2" type="ORF">CPY51_31760</name>
</gene>
<keyword evidence="1" id="KW-0812">Transmembrane</keyword>